<keyword evidence="2" id="KW-1185">Reference proteome</keyword>
<organism evidence="1 2">
    <name type="scientific">Porites evermanni</name>
    <dbReference type="NCBI Taxonomy" id="104178"/>
    <lineage>
        <taxon>Eukaryota</taxon>
        <taxon>Metazoa</taxon>
        <taxon>Cnidaria</taxon>
        <taxon>Anthozoa</taxon>
        <taxon>Hexacorallia</taxon>
        <taxon>Scleractinia</taxon>
        <taxon>Fungiina</taxon>
        <taxon>Poritidae</taxon>
        <taxon>Porites</taxon>
    </lineage>
</organism>
<reference evidence="1 2" key="1">
    <citation type="submission" date="2022-05" db="EMBL/GenBank/DDBJ databases">
        <authorList>
            <consortium name="Genoscope - CEA"/>
            <person name="William W."/>
        </authorList>
    </citation>
    <scope>NUCLEOTIDE SEQUENCE [LARGE SCALE GENOMIC DNA]</scope>
</reference>
<evidence type="ECO:0000313" key="2">
    <source>
        <dbReference type="Proteomes" id="UP001159427"/>
    </source>
</evidence>
<proteinExistence type="predicted"/>
<accession>A0ABN8M407</accession>
<comment type="caution">
    <text evidence="1">The sequence shown here is derived from an EMBL/GenBank/DDBJ whole genome shotgun (WGS) entry which is preliminary data.</text>
</comment>
<evidence type="ECO:0000313" key="1">
    <source>
        <dbReference type="EMBL" id="CAH3021468.1"/>
    </source>
</evidence>
<gene>
    <name evidence="1" type="ORF">PEVE_00011517</name>
</gene>
<dbReference type="EMBL" id="CALNXI010000183">
    <property type="protein sequence ID" value="CAH3021468.1"/>
    <property type="molecule type" value="Genomic_DNA"/>
</dbReference>
<dbReference type="Proteomes" id="UP001159427">
    <property type="component" value="Unassembled WGS sequence"/>
</dbReference>
<protein>
    <submittedName>
        <fullName evidence="1">Uncharacterized protein</fullName>
    </submittedName>
</protein>
<sequence length="76" mass="8816">MKLLQSQGKTNLVYRFAYVIDTARPESDESLLPLNRTPFGWIEYQIVFFSSTNISQAKVPDDFAMWQETMCSEFPS</sequence>
<name>A0ABN8M407_9CNID</name>